<dbReference type="RefSeq" id="WP_140019408.1">
    <property type="nucleotide sequence ID" value="NZ_JACIEX010000002.1"/>
</dbReference>
<accession>A0A5C5CSE8</accession>
<sequence>MVGTGNLIWTAELDRELRSLVRKNTPTRTIAHLLGVHRIQVIRRIKKLELTADNAGEKVFEAPPHIQSYKTSRRGFYVPPHQEAAYYDLLKSGVSIDEARKRLKIKKQPK</sequence>
<dbReference type="AlphaFoldDB" id="A0A5C5CSE8"/>
<dbReference type="EMBL" id="JACIEX010000002">
    <property type="protein sequence ID" value="MBB4092404.1"/>
    <property type="molecule type" value="Genomic_DNA"/>
</dbReference>
<evidence type="ECO:0000313" key="2">
    <source>
        <dbReference type="EMBL" id="TNV14253.1"/>
    </source>
</evidence>
<dbReference type="Proteomes" id="UP000313390">
    <property type="component" value="Unassembled WGS sequence"/>
</dbReference>
<organism evidence="2 3">
    <name type="scientific">Brucella pecoris</name>
    <dbReference type="NCBI Taxonomy" id="867683"/>
    <lineage>
        <taxon>Bacteria</taxon>
        <taxon>Pseudomonadati</taxon>
        <taxon>Pseudomonadota</taxon>
        <taxon>Alphaproteobacteria</taxon>
        <taxon>Hyphomicrobiales</taxon>
        <taxon>Brucellaceae</taxon>
        <taxon>Brucella/Ochrobactrum group</taxon>
        <taxon>Brucella</taxon>
    </lineage>
</organism>
<dbReference type="EMBL" id="VEWK01000002">
    <property type="protein sequence ID" value="TNV14253.1"/>
    <property type="molecule type" value="Genomic_DNA"/>
</dbReference>
<protein>
    <submittedName>
        <fullName evidence="2">AsnC family protein</fullName>
    </submittedName>
</protein>
<gene>
    <name evidence="2" type="ORF">FIB18_03160</name>
    <name evidence="1" type="ORF">GGQ79_000889</name>
</gene>
<keyword evidence="4" id="KW-1185">Reference proteome</keyword>
<proteinExistence type="predicted"/>
<comment type="caution">
    <text evidence="2">The sequence shown here is derived from an EMBL/GenBank/DDBJ whole genome shotgun (WGS) entry which is preliminary data.</text>
</comment>
<dbReference type="OrthoDB" id="8421167at2"/>
<evidence type="ECO:0000313" key="4">
    <source>
        <dbReference type="Proteomes" id="UP000553980"/>
    </source>
</evidence>
<dbReference type="Proteomes" id="UP000553980">
    <property type="component" value="Unassembled WGS sequence"/>
</dbReference>
<reference evidence="1 4" key="3">
    <citation type="submission" date="2020-08" db="EMBL/GenBank/DDBJ databases">
        <title>Genomic Encyclopedia of Type Strains, Phase IV (KMG-IV): sequencing the most valuable type-strain genomes for metagenomic binning, comparative biology and taxonomic classification.</title>
        <authorList>
            <person name="Goeker M."/>
        </authorList>
    </citation>
    <scope>NUCLEOTIDE SEQUENCE [LARGE SCALE GENOMIC DNA]</scope>
    <source>
        <strain evidence="1 4">DSM 23868</strain>
    </source>
</reference>
<reference evidence="2 3" key="1">
    <citation type="journal article" date="2011" name="Int. J. Syst. Evol. Microbiol.">
        <title>Ochrobactrum pecoris sp. nov., isolated from farm animals.</title>
        <authorList>
            <person name="Kampfer P."/>
            <person name="Huber B."/>
            <person name="Busse H.J."/>
            <person name="Scholz H.C."/>
            <person name="Tomaso H."/>
            <person name="Hotzel H."/>
            <person name="Melzer F."/>
        </authorList>
    </citation>
    <scope>NUCLEOTIDE SEQUENCE [LARGE SCALE GENOMIC DNA]</scope>
    <source>
        <strain evidence="2 3">08RB2639</strain>
    </source>
</reference>
<evidence type="ECO:0000313" key="1">
    <source>
        <dbReference type="EMBL" id="MBB4092404.1"/>
    </source>
</evidence>
<reference evidence="2" key="2">
    <citation type="submission" date="2019-06" db="EMBL/GenBank/DDBJ databases">
        <authorList>
            <person name="Hu M."/>
        </authorList>
    </citation>
    <scope>NUCLEOTIDE SEQUENCE</scope>
    <source>
        <strain evidence="2">08RB2639</strain>
    </source>
</reference>
<evidence type="ECO:0000313" key="3">
    <source>
        <dbReference type="Proteomes" id="UP000313390"/>
    </source>
</evidence>
<name>A0A5C5CSE8_9HYPH</name>